<feature type="transmembrane region" description="Helical" evidence="2">
    <location>
        <begin position="406"/>
        <end position="432"/>
    </location>
</feature>
<feature type="region of interest" description="Disordered" evidence="1">
    <location>
        <begin position="941"/>
        <end position="983"/>
    </location>
</feature>
<dbReference type="AlphaFoldDB" id="A0A9Q9IQ37"/>
<dbReference type="RefSeq" id="WP_156089914.1">
    <property type="nucleotide sequence ID" value="NZ_CP073767.1"/>
</dbReference>
<evidence type="ECO:0000313" key="4">
    <source>
        <dbReference type="EMBL" id="UWZ57255.1"/>
    </source>
</evidence>
<accession>A0A9Q9IQ37</accession>
<evidence type="ECO:0000256" key="1">
    <source>
        <dbReference type="SAM" id="MobiDB-lite"/>
    </source>
</evidence>
<keyword evidence="2" id="KW-0812">Transmembrane</keyword>
<evidence type="ECO:0000313" key="5">
    <source>
        <dbReference type="Proteomes" id="UP001058003"/>
    </source>
</evidence>
<proteinExistence type="predicted"/>
<feature type="signal peptide" evidence="3">
    <location>
        <begin position="1"/>
        <end position="32"/>
    </location>
</feature>
<dbReference type="KEGG" id="daur:Daura_14425"/>
<reference evidence="4" key="1">
    <citation type="submission" date="2021-04" db="EMBL/GenBank/DDBJ databases">
        <title>Dactylosporangium aurantiacum NRRL B-8018 full assembly.</title>
        <authorList>
            <person name="Hartkoorn R.C."/>
            <person name="Beaudoing E."/>
            <person name="Hot D."/>
        </authorList>
    </citation>
    <scope>NUCLEOTIDE SEQUENCE</scope>
    <source>
        <strain evidence="4">NRRL B-8018</strain>
    </source>
</reference>
<sequence>MLGLIVAALRARRAAAVVMLVLAAVTMGAAVAAGTVAGRAERTAVAARVAAATPAERTLSVRGAVALGTRPDDIVGRFRSMITGVVADRTVLGVRYSGVLRAGSLRLPVDLRAVDGFCGNATMLQGHCPEDDGEIVLAPDVARQLGLAVGDELLQDGGSGTTQVPLTLVGLFTPADPLGWFWSGLDGVAAYTTRGTVAKPGGTAVATYDALLPEEAFDDPAALDATIARLRAGSLEVVSGAPALAATVAADRHGVRRGLLLVELQVLLCGGLAVAVAAAYAAQERRADAARMAIRGLPPWRILTGTAGQSLLPLLAGAAWAVAVRPALWPALAAGVLLVAAAEWPATRASVPALLRVVQPRRPLVAATLEVCVLALGAAAVFQLAAEPAANVRRDTGLGLGQAAPLLIALAAGVLATRALLSAAGLAGRTALAGGRVGGALAGLTLGRRRTAYRIVPVLAAATCVLAVAAQDWAGAAGARTQRAAVEVGADRVLRIAPTDRERLLTAVRAADPGGHDAMAVAVGGGTGVPVIAVDGTRLRAVTGTDLPSLRADAPAPLTVTGSTLRLRTVSAGATVTLLLAGDAERVTAVFRPPGAPPAGPEPGTAGQPTESTVEVAVPQCAGGCRLVAVEVNRGPVDLLELRADGKVAVDGAAFGDPARWRTTLGRAVSTVLAGHRDGRLRLQDADPPSERPRDNRLYVVDTPVPLPAAVAGGPALTEDNDVPRVRLFGADLPVTPHAVASVPRGGATGVLVDLEYAAHIAGPSGGPAAGATERLEVWLSPSAPADLPDRLRAAGLTVVGGDSAAAAATRAGRLAPAVTLLAGLAGGAVALLLAVVTAAVVAAVDRRQRGAELAALRRQGLPAATARTVGRWTSAAPVLVAVPVGLAAAVLLRLLAPAPVRPFADRWPVPVPPVQWLAVLATAVVVLAVLLPPALWSRGPAAGGPSRTTGNGKTARAASRPAADTAVGAGDPDAASDAGRSR</sequence>
<organism evidence="4 5">
    <name type="scientific">Dactylosporangium aurantiacum</name>
    <dbReference type="NCBI Taxonomy" id="35754"/>
    <lineage>
        <taxon>Bacteria</taxon>
        <taxon>Bacillati</taxon>
        <taxon>Actinomycetota</taxon>
        <taxon>Actinomycetes</taxon>
        <taxon>Micromonosporales</taxon>
        <taxon>Micromonosporaceae</taxon>
        <taxon>Dactylosporangium</taxon>
    </lineage>
</organism>
<feature type="transmembrane region" description="Helical" evidence="2">
    <location>
        <begin position="917"/>
        <end position="937"/>
    </location>
</feature>
<name>A0A9Q9IQ37_9ACTN</name>
<evidence type="ECO:0000256" key="3">
    <source>
        <dbReference type="SAM" id="SignalP"/>
    </source>
</evidence>
<dbReference type="EMBL" id="CP073767">
    <property type="protein sequence ID" value="UWZ57255.1"/>
    <property type="molecule type" value="Genomic_DNA"/>
</dbReference>
<protein>
    <recommendedName>
        <fullName evidence="6">FtsX-like permease family protein</fullName>
    </recommendedName>
</protein>
<keyword evidence="5" id="KW-1185">Reference proteome</keyword>
<keyword evidence="2" id="KW-0472">Membrane</keyword>
<feature type="transmembrane region" description="Helical" evidence="2">
    <location>
        <begin position="452"/>
        <end position="470"/>
    </location>
</feature>
<feature type="compositionally biased region" description="Low complexity" evidence="1">
    <location>
        <begin position="955"/>
        <end position="983"/>
    </location>
</feature>
<feature type="transmembrane region" description="Helical" evidence="2">
    <location>
        <begin position="259"/>
        <end position="281"/>
    </location>
</feature>
<gene>
    <name evidence="4" type="ORF">Daura_14425</name>
</gene>
<feature type="chain" id="PRO_5040190540" description="FtsX-like permease family protein" evidence="3">
    <location>
        <begin position="33"/>
        <end position="983"/>
    </location>
</feature>
<feature type="transmembrane region" description="Helical" evidence="2">
    <location>
        <begin position="821"/>
        <end position="845"/>
    </location>
</feature>
<feature type="transmembrane region" description="Helical" evidence="2">
    <location>
        <begin position="364"/>
        <end position="386"/>
    </location>
</feature>
<keyword evidence="2" id="KW-1133">Transmembrane helix</keyword>
<evidence type="ECO:0000256" key="2">
    <source>
        <dbReference type="SAM" id="Phobius"/>
    </source>
</evidence>
<dbReference type="Proteomes" id="UP001058003">
    <property type="component" value="Chromosome"/>
</dbReference>
<feature type="transmembrane region" description="Helical" evidence="2">
    <location>
        <begin position="876"/>
        <end position="897"/>
    </location>
</feature>
<keyword evidence="3" id="KW-0732">Signal</keyword>
<dbReference type="OrthoDB" id="5014019at2"/>
<feature type="transmembrane region" description="Helical" evidence="2">
    <location>
        <begin position="302"/>
        <end position="321"/>
    </location>
</feature>
<evidence type="ECO:0008006" key="6">
    <source>
        <dbReference type="Google" id="ProtNLM"/>
    </source>
</evidence>